<comment type="caution">
    <text evidence="1">The sequence shown here is derived from an EMBL/GenBank/DDBJ whole genome shotgun (WGS) entry which is preliminary data.</text>
</comment>
<evidence type="ECO:0000313" key="2">
    <source>
        <dbReference type="Proteomes" id="UP000886501"/>
    </source>
</evidence>
<gene>
    <name evidence="1" type="ORF">BDM02DRAFT_2091745</name>
</gene>
<proteinExistence type="predicted"/>
<dbReference type="Proteomes" id="UP000886501">
    <property type="component" value="Unassembled WGS sequence"/>
</dbReference>
<reference evidence="1" key="2">
    <citation type="journal article" date="2020" name="Nat. Commun.">
        <title>Large-scale genome sequencing of mycorrhizal fungi provides insights into the early evolution of symbiotic traits.</title>
        <authorList>
            <person name="Miyauchi S."/>
            <person name="Kiss E."/>
            <person name="Kuo A."/>
            <person name="Drula E."/>
            <person name="Kohler A."/>
            <person name="Sanchez-Garcia M."/>
            <person name="Morin E."/>
            <person name="Andreopoulos B."/>
            <person name="Barry K.W."/>
            <person name="Bonito G."/>
            <person name="Buee M."/>
            <person name="Carver A."/>
            <person name="Chen C."/>
            <person name="Cichocki N."/>
            <person name="Clum A."/>
            <person name="Culley D."/>
            <person name="Crous P.W."/>
            <person name="Fauchery L."/>
            <person name="Girlanda M."/>
            <person name="Hayes R.D."/>
            <person name="Keri Z."/>
            <person name="LaButti K."/>
            <person name="Lipzen A."/>
            <person name="Lombard V."/>
            <person name="Magnuson J."/>
            <person name="Maillard F."/>
            <person name="Murat C."/>
            <person name="Nolan M."/>
            <person name="Ohm R.A."/>
            <person name="Pangilinan J."/>
            <person name="Pereira M.F."/>
            <person name="Perotto S."/>
            <person name="Peter M."/>
            <person name="Pfister S."/>
            <person name="Riley R."/>
            <person name="Sitrit Y."/>
            <person name="Stielow J.B."/>
            <person name="Szollosi G."/>
            <person name="Zifcakova L."/>
            <person name="Stursova M."/>
            <person name="Spatafora J.W."/>
            <person name="Tedersoo L."/>
            <person name="Vaario L.M."/>
            <person name="Yamada A."/>
            <person name="Yan M."/>
            <person name="Wang P."/>
            <person name="Xu J."/>
            <person name="Bruns T."/>
            <person name="Baldrian P."/>
            <person name="Vilgalys R."/>
            <person name="Dunand C."/>
            <person name="Henrissat B."/>
            <person name="Grigoriev I.V."/>
            <person name="Hibbett D."/>
            <person name="Nagy L.G."/>
            <person name="Martin F.M."/>
        </authorList>
    </citation>
    <scope>NUCLEOTIDE SEQUENCE</scope>
    <source>
        <strain evidence="1">P2</strain>
    </source>
</reference>
<name>A0ACB6YZ42_THEGA</name>
<keyword evidence="2" id="KW-1185">Reference proteome</keyword>
<protein>
    <submittedName>
        <fullName evidence="1">Uncharacterized protein</fullName>
    </submittedName>
</protein>
<organism evidence="1 2">
    <name type="scientific">Thelephora ganbajun</name>
    <name type="common">Ganba fungus</name>
    <dbReference type="NCBI Taxonomy" id="370292"/>
    <lineage>
        <taxon>Eukaryota</taxon>
        <taxon>Fungi</taxon>
        <taxon>Dikarya</taxon>
        <taxon>Basidiomycota</taxon>
        <taxon>Agaricomycotina</taxon>
        <taxon>Agaricomycetes</taxon>
        <taxon>Thelephorales</taxon>
        <taxon>Thelephoraceae</taxon>
        <taxon>Thelephora</taxon>
    </lineage>
</organism>
<reference evidence="1" key="1">
    <citation type="submission" date="2019-10" db="EMBL/GenBank/DDBJ databases">
        <authorList>
            <consortium name="DOE Joint Genome Institute"/>
            <person name="Kuo A."/>
            <person name="Miyauchi S."/>
            <person name="Kiss E."/>
            <person name="Drula E."/>
            <person name="Kohler A."/>
            <person name="Sanchez-Garcia M."/>
            <person name="Andreopoulos B."/>
            <person name="Barry K.W."/>
            <person name="Bonito G."/>
            <person name="Buee M."/>
            <person name="Carver A."/>
            <person name="Chen C."/>
            <person name="Cichocki N."/>
            <person name="Clum A."/>
            <person name="Culley D."/>
            <person name="Crous P.W."/>
            <person name="Fauchery L."/>
            <person name="Girlanda M."/>
            <person name="Hayes R."/>
            <person name="Keri Z."/>
            <person name="Labutti K."/>
            <person name="Lipzen A."/>
            <person name="Lombard V."/>
            <person name="Magnuson J."/>
            <person name="Maillard F."/>
            <person name="Morin E."/>
            <person name="Murat C."/>
            <person name="Nolan M."/>
            <person name="Ohm R."/>
            <person name="Pangilinan J."/>
            <person name="Pereira M."/>
            <person name="Perotto S."/>
            <person name="Peter M."/>
            <person name="Riley R."/>
            <person name="Sitrit Y."/>
            <person name="Stielow B."/>
            <person name="Szollosi G."/>
            <person name="Zifcakova L."/>
            <person name="Stursova M."/>
            <person name="Spatafora J.W."/>
            <person name="Tedersoo L."/>
            <person name="Vaario L.-M."/>
            <person name="Yamada A."/>
            <person name="Yan M."/>
            <person name="Wang P."/>
            <person name="Xu J."/>
            <person name="Bruns T."/>
            <person name="Baldrian P."/>
            <person name="Vilgalys R."/>
            <person name="Henrissat B."/>
            <person name="Grigoriev I.V."/>
            <person name="Hibbett D."/>
            <person name="Nagy L.G."/>
            <person name="Martin F.M."/>
        </authorList>
    </citation>
    <scope>NUCLEOTIDE SEQUENCE</scope>
    <source>
        <strain evidence="1">P2</strain>
    </source>
</reference>
<accession>A0ACB6YZ42</accession>
<sequence length="97" mass="10974">MPAPRFSQDHHIDSMHSFEDVLKVYEKVITSRAIGKLGVGLLLFENPGRLIRHDNPPAFIFVFVLALLAHRTCSDIVNPFGGIFRRRGMHRDSTTMG</sequence>
<dbReference type="EMBL" id="MU118450">
    <property type="protein sequence ID" value="KAF9642484.1"/>
    <property type="molecule type" value="Genomic_DNA"/>
</dbReference>
<evidence type="ECO:0000313" key="1">
    <source>
        <dbReference type="EMBL" id="KAF9642484.1"/>
    </source>
</evidence>